<dbReference type="InterPro" id="IPR009057">
    <property type="entry name" value="Homeodomain-like_sf"/>
</dbReference>
<comment type="subcellular location">
    <subcellularLocation>
        <location evidence="4 5">Nucleus</location>
    </subcellularLocation>
</comment>
<dbReference type="PROSITE" id="PS00027">
    <property type="entry name" value="HOMEOBOX_1"/>
    <property type="match status" value="1"/>
</dbReference>
<feature type="compositionally biased region" description="Basic residues" evidence="6">
    <location>
        <begin position="396"/>
        <end position="414"/>
    </location>
</feature>
<protein>
    <recommendedName>
        <fullName evidence="7">Homeobox domain-containing protein</fullName>
    </recommendedName>
</protein>
<evidence type="ECO:0000256" key="3">
    <source>
        <dbReference type="ARBA" id="ARBA00023242"/>
    </source>
</evidence>
<dbReference type="CDD" id="cd00086">
    <property type="entry name" value="homeodomain"/>
    <property type="match status" value="1"/>
</dbReference>
<comment type="caution">
    <text evidence="8">The sequence shown here is derived from an EMBL/GenBank/DDBJ whole genome shotgun (WGS) entry which is preliminary data.</text>
</comment>
<evidence type="ECO:0000256" key="1">
    <source>
        <dbReference type="ARBA" id="ARBA00023125"/>
    </source>
</evidence>
<accession>A0AAD7GV98</accession>
<keyword evidence="2 4" id="KW-0371">Homeobox</keyword>
<evidence type="ECO:0000259" key="7">
    <source>
        <dbReference type="PROSITE" id="PS50071"/>
    </source>
</evidence>
<feature type="compositionally biased region" description="Acidic residues" evidence="6">
    <location>
        <begin position="251"/>
        <end position="279"/>
    </location>
</feature>
<dbReference type="EMBL" id="JARKIE010000007">
    <property type="protein sequence ID" value="KAJ7705990.1"/>
    <property type="molecule type" value="Genomic_DNA"/>
</dbReference>
<dbReference type="PANTHER" id="PTHR24324">
    <property type="entry name" value="HOMEOBOX PROTEIN HHEX"/>
    <property type="match status" value="1"/>
</dbReference>
<dbReference type="AlphaFoldDB" id="A0AAD7GV98"/>
<dbReference type="PROSITE" id="PS50071">
    <property type="entry name" value="HOMEOBOX_2"/>
    <property type="match status" value="1"/>
</dbReference>
<organism evidence="8 9">
    <name type="scientific">Mycena rosella</name>
    <name type="common">Pink bonnet</name>
    <name type="synonym">Agaricus rosellus</name>
    <dbReference type="NCBI Taxonomy" id="1033263"/>
    <lineage>
        <taxon>Eukaryota</taxon>
        <taxon>Fungi</taxon>
        <taxon>Dikarya</taxon>
        <taxon>Basidiomycota</taxon>
        <taxon>Agaricomycotina</taxon>
        <taxon>Agaricomycetes</taxon>
        <taxon>Agaricomycetidae</taxon>
        <taxon>Agaricales</taxon>
        <taxon>Marasmiineae</taxon>
        <taxon>Mycenaceae</taxon>
        <taxon>Mycena</taxon>
    </lineage>
</organism>
<dbReference type="InterPro" id="IPR001356">
    <property type="entry name" value="HD"/>
</dbReference>
<feature type="compositionally biased region" description="Low complexity" evidence="6">
    <location>
        <begin position="422"/>
        <end position="490"/>
    </location>
</feature>
<dbReference type="GO" id="GO:0000981">
    <property type="term" value="F:DNA-binding transcription factor activity, RNA polymerase II-specific"/>
    <property type="evidence" value="ECO:0007669"/>
    <property type="project" value="InterPro"/>
</dbReference>
<dbReference type="SMART" id="SM00389">
    <property type="entry name" value="HOX"/>
    <property type="match status" value="1"/>
</dbReference>
<feature type="DNA-binding region" description="Homeobox" evidence="4">
    <location>
        <begin position="153"/>
        <end position="212"/>
    </location>
</feature>
<evidence type="ECO:0000256" key="4">
    <source>
        <dbReference type="PROSITE-ProRule" id="PRU00108"/>
    </source>
</evidence>
<evidence type="ECO:0000313" key="9">
    <source>
        <dbReference type="Proteomes" id="UP001221757"/>
    </source>
</evidence>
<sequence>MHSDSPREISILRQIFQTANSLKTTCQASRSTPLLTPSIPPVKYVLPSPPSISQKLLDLGLDPNLAEKLSCRYTSRSEELRSASQTCLHRACQELARVPRHSTLMPLPQLLNSLIVAHTETYFKALARLEAKAINVVTRFKGSARPPTRKAAGVERKIAFNHEFTPFLQKYFEHNAFPSAADREAMAKKSMMEPRQIEVWFQNHRRRAKSEGKPVRRLGPADPAPFDLCLRSFEENMEPYLIPEPLRQSVDDEVSEAGSDDEEEDDDYDNDEEPEEVDLSDVLNPPAARHAFPKTLIETSVTPATRPTVTIDECVAAFAGLHVFDTTRVLSPPFRNATTTIPPSAPLPALVRGKFTPYPVAPTTALNIIPAPRSRQHPFRSPSPYAQPLTLASASPRRKKLAGPPRRTPKRAVGPHRGASPAASDTSTLRSSSEASSRRSMSPPSRTPSLESRDFPFSPSRTPSFGSGGFSSRSSSASSGPTTPTGSPSALPLDIAADPYHDIFGDLEQYAAAPHYLSGKQQRQPRQYAFEGY</sequence>
<evidence type="ECO:0000256" key="2">
    <source>
        <dbReference type="ARBA" id="ARBA00023155"/>
    </source>
</evidence>
<dbReference type="InterPro" id="IPR051000">
    <property type="entry name" value="Homeobox_DNA-bind_prot"/>
</dbReference>
<dbReference type="PANTHER" id="PTHR24324:SF9">
    <property type="entry name" value="HOMEOBOX DOMAIN-CONTAINING PROTEIN"/>
    <property type="match status" value="1"/>
</dbReference>
<dbReference type="GO" id="GO:0000978">
    <property type="term" value="F:RNA polymerase II cis-regulatory region sequence-specific DNA binding"/>
    <property type="evidence" value="ECO:0007669"/>
    <property type="project" value="TreeGrafter"/>
</dbReference>
<keyword evidence="3 4" id="KW-0539">Nucleus</keyword>
<keyword evidence="1 4" id="KW-0238">DNA-binding</keyword>
<keyword evidence="9" id="KW-1185">Reference proteome</keyword>
<feature type="region of interest" description="Disordered" evidence="6">
    <location>
        <begin position="369"/>
        <end position="494"/>
    </location>
</feature>
<reference evidence="8" key="1">
    <citation type="submission" date="2023-03" db="EMBL/GenBank/DDBJ databases">
        <title>Massive genome expansion in bonnet fungi (Mycena s.s.) driven by repeated elements and novel gene families across ecological guilds.</title>
        <authorList>
            <consortium name="Lawrence Berkeley National Laboratory"/>
            <person name="Harder C.B."/>
            <person name="Miyauchi S."/>
            <person name="Viragh M."/>
            <person name="Kuo A."/>
            <person name="Thoen E."/>
            <person name="Andreopoulos B."/>
            <person name="Lu D."/>
            <person name="Skrede I."/>
            <person name="Drula E."/>
            <person name="Henrissat B."/>
            <person name="Morin E."/>
            <person name="Kohler A."/>
            <person name="Barry K."/>
            <person name="LaButti K."/>
            <person name="Morin E."/>
            <person name="Salamov A."/>
            <person name="Lipzen A."/>
            <person name="Mereny Z."/>
            <person name="Hegedus B."/>
            <person name="Baldrian P."/>
            <person name="Stursova M."/>
            <person name="Weitz H."/>
            <person name="Taylor A."/>
            <person name="Grigoriev I.V."/>
            <person name="Nagy L.G."/>
            <person name="Martin F."/>
            <person name="Kauserud H."/>
        </authorList>
    </citation>
    <scope>NUCLEOTIDE SEQUENCE</scope>
    <source>
        <strain evidence="8">CBHHK067</strain>
    </source>
</reference>
<feature type="domain" description="Homeobox" evidence="7">
    <location>
        <begin position="151"/>
        <end position="211"/>
    </location>
</feature>
<evidence type="ECO:0000256" key="5">
    <source>
        <dbReference type="RuleBase" id="RU000682"/>
    </source>
</evidence>
<dbReference type="SUPFAM" id="SSF46689">
    <property type="entry name" value="Homeodomain-like"/>
    <property type="match status" value="1"/>
</dbReference>
<dbReference type="Gene3D" id="1.10.10.60">
    <property type="entry name" value="Homeodomain-like"/>
    <property type="match status" value="1"/>
</dbReference>
<dbReference type="Proteomes" id="UP001221757">
    <property type="component" value="Unassembled WGS sequence"/>
</dbReference>
<dbReference type="Pfam" id="PF00046">
    <property type="entry name" value="Homeodomain"/>
    <property type="match status" value="1"/>
</dbReference>
<proteinExistence type="predicted"/>
<dbReference type="GO" id="GO:0005634">
    <property type="term" value="C:nucleus"/>
    <property type="evidence" value="ECO:0007669"/>
    <property type="project" value="UniProtKB-SubCell"/>
</dbReference>
<name>A0AAD7GV98_MYCRO</name>
<evidence type="ECO:0000313" key="8">
    <source>
        <dbReference type="EMBL" id="KAJ7705990.1"/>
    </source>
</evidence>
<gene>
    <name evidence="8" type="ORF">B0H17DRAFT_1035171</name>
</gene>
<feature type="region of interest" description="Disordered" evidence="6">
    <location>
        <begin position="241"/>
        <end position="285"/>
    </location>
</feature>
<evidence type="ECO:0000256" key="6">
    <source>
        <dbReference type="SAM" id="MobiDB-lite"/>
    </source>
</evidence>
<dbReference type="InterPro" id="IPR017970">
    <property type="entry name" value="Homeobox_CS"/>
</dbReference>
<dbReference type="GO" id="GO:0030154">
    <property type="term" value="P:cell differentiation"/>
    <property type="evidence" value="ECO:0007669"/>
    <property type="project" value="TreeGrafter"/>
</dbReference>